<dbReference type="SFLD" id="SFLDF00027">
    <property type="entry name" value="p-type_atpase"/>
    <property type="match status" value="1"/>
</dbReference>
<evidence type="ECO:0000313" key="12">
    <source>
        <dbReference type="EMBL" id="EXM37506.1"/>
    </source>
</evidence>
<dbReference type="InterPro" id="IPR059000">
    <property type="entry name" value="ATPase_P-type_domA"/>
</dbReference>
<evidence type="ECO:0000256" key="9">
    <source>
        <dbReference type="ARBA" id="ARBA00049338"/>
    </source>
</evidence>
<keyword evidence="5" id="KW-1278">Translocase</keyword>
<dbReference type="GO" id="GO:0005886">
    <property type="term" value="C:plasma membrane"/>
    <property type="evidence" value="ECO:0007669"/>
    <property type="project" value="UniProtKB-SubCell"/>
</dbReference>
<evidence type="ECO:0000256" key="8">
    <source>
        <dbReference type="ARBA" id="ARBA00039103"/>
    </source>
</evidence>
<name>A0A011VQL8_RUMAL</name>
<dbReference type="EMBL" id="JEOB01000004">
    <property type="protein sequence ID" value="EXM37506.1"/>
    <property type="molecule type" value="Genomic_DNA"/>
</dbReference>
<evidence type="ECO:0000256" key="6">
    <source>
        <dbReference type="ARBA" id="ARBA00022989"/>
    </source>
</evidence>
<dbReference type="InterPro" id="IPR044492">
    <property type="entry name" value="P_typ_ATPase_HD_dom"/>
</dbReference>
<feature type="domain" description="P-type ATPase A" evidence="11">
    <location>
        <begin position="195"/>
        <end position="292"/>
    </location>
</feature>
<dbReference type="PROSITE" id="PS00154">
    <property type="entry name" value="ATPASE_E1_E2"/>
    <property type="match status" value="1"/>
</dbReference>
<dbReference type="OrthoDB" id="9813266at2"/>
<evidence type="ECO:0000256" key="4">
    <source>
        <dbReference type="ARBA" id="ARBA00022692"/>
    </source>
</evidence>
<dbReference type="GO" id="GO:0016887">
    <property type="term" value="F:ATP hydrolysis activity"/>
    <property type="evidence" value="ECO:0007669"/>
    <property type="project" value="InterPro"/>
</dbReference>
<dbReference type="AlphaFoldDB" id="A0A011VQL8"/>
<dbReference type="PATRIC" id="fig|1341156.4.peg.3635"/>
<keyword evidence="13" id="KW-1185">Reference proteome</keyword>
<evidence type="ECO:0000256" key="3">
    <source>
        <dbReference type="ARBA" id="ARBA00022539"/>
    </source>
</evidence>
<keyword evidence="7 10" id="KW-0472">Membrane</keyword>
<evidence type="ECO:0000313" key="13">
    <source>
        <dbReference type="Proteomes" id="UP000021369"/>
    </source>
</evidence>
<dbReference type="GO" id="GO:0046872">
    <property type="term" value="F:metal ion binding"/>
    <property type="evidence" value="ECO:0007669"/>
    <property type="project" value="UniProtKB-KW"/>
</dbReference>
<dbReference type="GO" id="GO:0008551">
    <property type="term" value="F:P-type cadmium transporter activity"/>
    <property type="evidence" value="ECO:0007669"/>
    <property type="project" value="UniProtKB-EC"/>
</dbReference>
<keyword evidence="4 10" id="KW-0812">Transmembrane</keyword>
<evidence type="ECO:0000256" key="10">
    <source>
        <dbReference type="RuleBase" id="RU362081"/>
    </source>
</evidence>
<dbReference type="InterPro" id="IPR018303">
    <property type="entry name" value="ATPase_P-typ_P_site"/>
</dbReference>
<keyword evidence="10" id="KW-0547">Nucleotide-binding</keyword>
<protein>
    <recommendedName>
        <fullName evidence="8">Cd(2+)-exporting ATPase</fullName>
        <ecNumber evidence="8">7.2.2.21</ecNumber>
    </recommendedName>
</protein>
<dbReference type="Proteomes" id="UP000021369">
    <property type="component" value="Unassembled WGS sequence"/>
</dbReference>
<keyword evidence="3" id="KW-0104">Cadmium</keyword>
<organism evidence="12 13">
    <name type="scientific">Ruminococcus albus SY3</name>
    <dbReference type="NCBI Taxonomy" id="1341156"/>
    <lineage>
        <taxon>Bacteria</taxon>
        <taxon>Bacillati</taxon>
        <taxon>Bacillota</taxon>
        <taxon>Clostridia</taxon>
        <taxon>Eubacteriales</taxon>
        <taxon>Oscillospiraceae</taxon>
        <taxon>Ruminococcus</taxon>
    </lineage>
</organism>
<feature type="transmembrane region" description="Helical" evidence="10">
    <location>
        <begin position="496"/>
        <end position="513"/>
    </location>
</feature>
<dbReference type="NCBIfam" id="TIGR01525">
    <property type="entry name" value="ATPase-IB_hvy"/>
    <property type="match status" value="1"/>
</dbReference>
<dbReference type="NCBIfam" id="TIGR01494">
    <property type="entry name" value="ATPase_P-type"/>
    <property type="match status" value="1"/>
</dbReference>
<comment type="subcellular location">
    <subcellularLocation>
        <location evidence="10">Cell membrane</location>
    </subcellularLocation>
    <subcellularLocation>
        <location evidence="1">Membrane</location>
        <topology evidence="1">Multi-pass membrane protein</topology>
    </subcellularLocation>
</comment>
<evidence type="ECO:0000256" key="7">
    <source>
        <dbReference type="ARBA" id="ARBA00023136"/>
    </source>
</evidence>
<keyword evidence="10" id="KW-0479">Metal-binding</keyword>
<accession>A0A011VQL8</accession>
<dbReference type="GO" id="GO:0005524">
    <property type="term" value="F:ATP binding"/>
    <property type="evidence" value="ECO:0007669"/>
    <property type="project" value="UniProtKB-UniRule"/>
</dbReference>
<dbReference type="InterPro" id="IPR001757">
    <property type="entry name" value="P_typ_ATPase"/>
</dbReference>
<dbReference type="SUPFAM" id="SSF56784">
    <property type="entry name" value="HAD-like"/>
    <property type="match status" value="1"/>
</dbReference>
<evidence type="ECO:0000256" key="2">
    <source>
        <dbReference type="ARBA" id="ARBA00006024"/>
    </source>
</evidence>
<keyword evidence="10" id="KW-1003">Cell membrane</keyword>
<gene>
    <name evidence="12" type="ORF">RASY3_13060</name>
</gene>
<dbReference type="Gene3D" id="3.40.50.1000">
    <property type="entry name" value="HAD superfamily/HAD-like"/>
    <property type="match status" value="1"/>
</dbReference>
<dbReference type="PRINTS" id="PR00120">
    <property type="entry name" value="HATPASE"/>
</dbReference>
<dbReference type="InterPro" id="IPR051014">
    <property type="entry name" value="Cation_Transport_ATPase_IB"/>
</dbReference>
<reference evidence="12 13" key="1">
    <citation type="submission" date="2013-06" db="EMBL/GenBank/DDBJ databases">
        <title>Rumen cellulosomics: divergent fiber-degrading strategies revealed by comparative genome-wide analysis of six Ruminococcal strains.</title>
        <authorList>
            <person name="Dassa B."/>
            <person name="Borovok I."/>
            <person name="Lamed R."/>
            <person name="Flint H."/>
            <person name="Yeoman C.J."/>
            <person name="White B."/>
            <person name="Bayer E.A."/>
        </authorList>
    </citation>
    <scope>NUCLEOTIDE SEQUENCE [LARGE SCALE GENOMIC DNA]</scope>
    <source>
        <strain evidence="12 13">SY3</strain>
    </source>
</reference>
<comment type="caution">
    <text evidence="10">Lacks conserved residue(s) required for the propagation of feature annotation.</text>
</comment>
<dbReference type="PRINTS" id="PR00119">
    <property type="entry name" value="CATATPASE"/>
</dbReference>
<dbReference type="PANTHER" id="PTHR48085">
    <property type="entry name" value="CADMIUM/ZINC-TRANSPORTING ATPASE HMA2-RELATED"/>
    <property type="match status" value="1"/>
</dbReference>
<dbReference type="Pfam" id="PF00702">
    <property type="entry name" value="Hydrolase"/>
    <property type="match status" value="1"/>
</dbReference>
<dbReference type="InterPro" id="IPR027256">
    <property type="entry name" value="P-typ_ATPase_IB"/>
</dbReference>
<evidence type="ECO:0000256" key="1">
    <source>
        <dbReference type="ARBA" id="ARBA00004141"/>
    </source>
</evidence>
<dbReference type="RefSeq" id="WP_037288971.1">
    <property type="nucleotide sequence ID" value="NZ_JEOB01000004.1"/>
</dbReference>
<sequence length="690" mass="75649">MKCQILHSSHNRLRVHIMRDHMTLRQADMLEYYLRAKPFVTDVKVFDRTGDAVIIFTDRKQLIKALTDFTYADKKTAALVPEHTGRELDREFEDRLFFMLARRYIFKRLIPAPLRMALSVIKAAKYVREALISISKGKIEVSLLDAVAITVSLIRRDHKTASSVMFMLGLGELMEDWTHKKSVDDLARTMSLGVEKVWLKTDESETLVSINEISEGDEIIVRTGSMIPLDGKVISGEAEVNQATLTGEALAVHKSAGSYAYAGTVVEQGSCVIQVDKLTGSGKYDRIVKMIEDSEKLKSEVESRASHLADKLVPYCLGGTLLTYLLTRNATKAISILMVDFSCALKLAMPISVISAMREGQTCGMTIKGGKFLEAVAEADTIIFDKTGTLTHSEPKVAKIITFGENDESEALRLAACLEEHYPHSIANAVVKAASDRGLVHEELHSEVEYVVAHGIASSVSGVKVVLGSYHFVFEDEGCTLPENEKEKFDTLPDEYSHLFLAVGGILAAVICIEDPIREEAKEVLSQLKELGITKIVMMTGDSERTAKAVANKVGVDEYYAEVLPEDKAEYVRREKRAGRKVIMIGDGVNDSPALSEADAGIAISSGAAIAKEVADITISADGLRCLVTLRQLSASLMKRINSNYRTIIGFNFSLMVLGASGVIAPTTSALLHNSSTLAISLASMRNYLK</sequence>
<dbReference type="InterPro" id="IPR023299">
    <property type="entry name" value="ATPase_P-typ_cyto_dom_N"/>
</dbReference>
<feature type="transmembrane region" description="Helical" evidence="10">
    <location>
        <begin position="647"/>
        <end position="665"/>
    </location>
</feature>
<comment type="catalytic activity">
    <reaction evidence="9">
        <text>Cd(2+)(in) + ATP + H2O = Cd(2+)(out) + ADP + phosphate + H(+)</text>
        <dbReference type="Rhea" id="RHEA:12132"/>
        <dbReference type="ChEBI" id="CHEBI:15377"/>
        <dbReference type="ChEBI" id="CHEBI:15378"/>
        <dbReference type="ChEBI" id="CHEBI:30616"/>
        <dbReference type="ChEBI" id="CHEBI:43474"/>
        <dbReference type="ChEBI" id="CHEBI:48775"/>
        <dbReference type="ChEBI" id="CHEBI:456216"/>
        <dbReference type="EC" id="7.2.2.21"/>
    </reaction>
</comment>
<evidence type="ECO:0000259" key="11">
    <source>
        <dbReference type="Pfam" id="PF00122"/>
    </source>
</evidence>
<dbReference type="InterPro" id="IPR023214">
    <property type="entry name" value="HAD_sf"/>
</dbReference>
<dbReference type="Gene3D" id="3.40.1110.10">
    <property type="entry name" value="Calcium-transporting ATPase, cytoplasmic domain N"/>
    <property type="match status" value="1"/>
</dbReference>
<dbReference type="Pfam" id="PF00122">
    <property type="entry name" value="E1-E2_ATPase"/>
    <property type="match status" value="1"/>
</dbReference>
<keyword evidence="6 10" id="KW-1133">Transmembrane helix</keyword>
<dbReference type="PANTHER" id="PTHR48085:SF5">
    <property type="entry name" value="CADMIUM_ZINC-TRANSPORTING ATPASE HMA4-RELATED"/>
    <property type="match status" value="1"/>
</dbReference>
<dbReference type="SFLD" id="SFLDG00002">
    <property type="entry name" value="C1.7:_P-type_atpase_like"/>
    <property type="match status" value="1"/>
</dbReference>
<dbReference type="SUPFAM" id="SSF81653">
    <property type="entry name" value="Calcium ATPase, transduction domain A"/>
    <property type="match status" value="1"/>
</dbReference>
<dbReference type="InterPro" id="IPR036412">
    <property type="entry name" value="HAD-like_sf"/>
</dbReference>
<dbReference type="InterPro" id="IPR008250">
    <property type="entry name" value="ATPase_P-typ_transduc_dom_A_sf"/>
</dbReference>
<dbReference type="SFLD" id="SFLDS00003">
    <property type="entry name" value="Haloacid_Dehalogenase"/>
    <property type="match status" value="1"/>
</dbReference>
<dbReference type="EC" id="7.2.2.21" evidence="8"/>
<evidence type="ECO:0000256" key="5">
    <source>
        <dbReference type="ARBA" id="ARBA00022967"/>
    </source>
</evidence>
<proteinExistence type="inferred from homology"/>
<dbReference type="Gene3D" id="2.70.150.10">
    <property type="entry name" value="Calcium-transporting ATPase, cytoplasmic transduction domain A"/>
    <property type="match status" value="1"/>
</dbReference>
<comment type="caution">
    <text evidence="12">The sequence shown here is derived from an EMBL/GenBank/DDBJ whole genome shotgun (WGS) entry which is preliminary data.</text>
</comment>
<keyword evidence="10" id="KW-0067">ATP-binding</keyword>
<comment type="similarity">
    <text evidence="2 10">Belongs to the cation transport ATPase (P-type) (TC 3.A.3) family. Type IB subfamily.</text>
</comment>